<accession>A0A2T4JV13</accession>
<dbReference type="GO" id="GO:0006364">
    <property type="term" value="P:rRNA processing"/>
    <property type="evidence" value="ECO:0007669"/>
    <property type="project" value="UniProtKB-UniRule"/>
</dbReference>
<comment type="similarity">
    <text evidence="1 7">Belongs to the endoribonuclease YbeY family.</text>
</comment>
<dbReference type="Proteomes" id="UP000241010">
    <property type="component" value="Unassembled WGS sequence"/>
</dbReference>
<keyword evidence="10" id="KW-1185">Reference proteome</keyword>
<keyword evidence="7" id="KW-0963">Cytoplasm</keyword>
<protein>
    <recommendedName>
        <fullName evidence="7">Endoribonuclease YbeY</fullName>
        <ecNumber evidence="7">3.1.-.-</ecNumber>
    </recommendedName>
</protein>
<dbReference type="HAMAP" id="MF_00009">
    <property type="entry name" value="Endoribonucl_YbeY"/>
    <property type="match status" value="1"/>
</dbReference>
<name>A0A2T4JV13_9RHOB</name>
<evidence type="ECO:0000256" key="2">
    <source>
        <dbReference type="ARBA" id="ARBA00022722"/>
    </source>
</evidence>
<reference evidence="9 10" key="1">
    <citation type="submission" date="2018-03" db="EMBL/GenBank/DDBJ databases">
        <title>Cereibacter changlensis.</title>
        <authorList>
            <person name="Meyer T.E."/>
            <person name="Miller S."/>
            <person name="Lodha T."/>
            <person name="Gandham S."/>
            <person name="Chintalapati S."/>
            <person name="Chintalapati V.R."/>
        </authorList>
    </citation>
    <scope>NUCLEOTIDE SEQUENCE [LARGE SCALE GENOMIC DNA]</scope>
    <source>
        <strain evidence="9 10">JA139</strain>
    </source>
</reference>
<evidence type="ECO:0000313" key="10">
    <source>
        <dbReference type="Proteomes" id="UP000241010"/>
    </source>
</evidence>
<keyword evidence="4 7" id="KW-0255">Endonuclease</keyword>
<feature type="compositionally biased region" description="Acidic residues" evidence="8">
    <location>
        <begin position="90"/>
        <end position="99"/>
    </location>
</feature>
<evidence type="ECO:0000256" key="7">
    <source>
        <dbReference type="HAMAP-Rule" id="MF_00009"/>
    </source>
</evidence>
<comment type="cofactor">
    <cofactor evidence="7">
        <name>Zn(2+)</name>
        <dbReference type="ChEBI" id="CHEBI:29105"/>
    </cofactor>
    <text evidence="7">Binds 1 zinc ion.</text>
</comment>
<dbReference type="GO" id="GO:0004521">
    <property type="term" value="F:RNA endonuclease activity"/>
    <property type="evidence" value="ECO:0007669"/>
    <property type="project" value="UniProtKB-UniRule"/>
</dbReference>
<evidence type="ECO:0000256" key="8">
    <source>
        <dbReference type="SAM" id="MobiDB-lite"/>
    </source>
</evidence>
<evidence type="ECO:0000256" key="3">
    <source>
        <dbReference type="ARBA" id="ARBA00022723"/>
    </source>
</evidence>
<feature type="binding site" evidence="7">
    <location>
        <position position="131"/>
    </location>
    <ligand>
        <name>Zn(2+)</name>
        <dbReference type="ChEBI" id="CHEBI:29105"/>
        <note>catalytic</note>
    </ligand>
</feature>
<dbReference type="PANTHER" id="PTHR46986">
    <property type="entry name" value="ENDORIBONUCLEASE YBEY, CHLOROPLASTIC"/>
    <property type="match status" value="1"/>
</dbReference>
<evidence type="ECO:0000313" key="9">
    <source>
        <dbReference type="EMBL" id="PTE21752.1"/>
    </source>
</evidence>
<dbReference type="Gene3D" id="3.40.390.30">
    <property type="entry name" value="Metalloproteases ('zincins'), catalytic domain"/>
    <property type="match status" value="1"/>
</dbReference>
<dbReference type="Pfam" id="PF02130">
    <property type="entry name" value="YbeY"/>
    <property type="match status" value="1"/>
</dbReference>
<dbReference type="PANTHER" id="PTHR46986:SF1">
    <property type="entry name" value="ENDORIBONUCLEASE YBEY, CHLOROPLASTIC"/>
    <property type="match status" value="1"/>
</dbReference>
<comment type="function">
    <text evidence="7">Single strand-specific metallo-endoribonuclease involved in late-stage 70S ribosome quality control and in maturation of the 3' terminus of the 16S rRNA.</text>
</comment>
<dbReference type="OrthoDB" id="9807740at2"/>
<gene>
    <name evidence="7 9" type="primary">ybeY</name>
    <name evidence="9" type="ORF">C5F48_10785</name>
</gene>
<dbReference type="EMBL" id="PZKG01000040">
    <property type="protein sequence ID" value="PTE21752.1"/>
    <property type="molecule type" value="Genomic_DNA"/>
</dbReference>
<dbReference type="NCBIfam" id="TIGR00043">
    <property type="entry name" value="rRNA maturation RNase YbeY"/>
    <property type="match status" value="1"/>
</dbReference>
<keyword evidence="2 7" id="KW-0540">Nuclease</keyword>
<comment type="subcellular location">
    <subcellularLocation>
        <location evidence="7">Cytoplasm</location>
    </subcellularLocation>
</comment>
<comment type="caution">
    <text evidence="9">The sequence shown here is derived from an EMBL/GenBank/DDBJ whole genome shotgun (WGS) entry which is preliminary data.</text>
</comment>
<evidence type="ECO:0000256" key="1">
    <source>
        <dbReference type="ARBA" id="ARBA00010875"/>
    </source>
</evidence>
<evidence type="ECO:0000256" key="5">
    <source>
        <dbReference type="ARBA" id="ARBA00022801"/>
    </source>
</evidence>
<organism evidence="9 10">
    <name type="scientific">Cereibacter changlensis JA139</name>
    <dbReference type="NCBI Taxonomy" id="1188249"/>
    <lineage>
        <taxon>Bacteria</taxon>
        <taxon>Pseudomonadati</taxon>
        <taxon>Pseudomonadota</taxon>
        <taxon>Alphaproteobacteria</taxon>
        <taxon>Rhodobacterales</taxon>
        <taxon>Paracoccaceae</taxon>
        <taxon>Cereibacter</taxon>
    </lineage>
</organism>
<dbReference type="EC" id="3.1.-.-" evidence="7"/>
<keyword evidence="3 7" id="KW-0479">Metal-binding</keyword>
<feature type="binding site" evidence="7">
    <location>
        <position position="141"/>
    </location>
    <ligand>
        <name>Zn(2+)</name>
        <dbReference type="ChEBI" id="CHEBI:29105"/>
        <note>catalytic</note>
    </ligand>
</feature>
<sequence>MEPLVDTVIEDPRWEGIDLPALASRAAGATLAALSLEPEGFGIVLMGCDDARIAELNGAFRQKGQPTNVLSFPAEDRAPEEPGLAPELPEPGDPDDPEELGDIAIAWETCAREAAEQEKAMQDHVTHLIVHGILHLLGYDHIEDADAELMEAIETRVLATLGIADPY</sequence>
<dbReference type="PROSITE" id="PS01306">
    <property type="entry name" value="UPF0054"/>
    <property type="match status" value="1"/>
</dbReference>
<keyword evidence="7" id="KW-0690">Ribosome biogenesis</keyword>
<proteinExistence type="inferred from homology"/>
<dbReference type="SUPFAM" id="SSF55486">
    <property type="entry name" value="Metalloproteases ('zincins'), catalytic domain"/>
    <property type="match status" value="1"/>
</dbReference>
<feature type="region of interest" description="Disordered" evidence="8">
    <location>
        <begin position="65"/>
        <end position="99"/>
    </location>
</feature>
<dbReference type="AlphaFoldDB" id="A0A2T4JV13"/>
<feature type="binding site" evidence="7">
    <location>
        <position position="135"/>
    </location>
    <ligand>
        <name>Zn(2+)</name>
        <dbReference type="ChEBI" id="CHEBI:29105"/>
        <note>catalytic</note>
    </ligand>
</feature>
<keyword evidence="5 7" id="KW-0378">Hydrolase</keyword>
<evidence type="ECO:0000256" key="6">
    <source>
        <dbReference type="ARBA" id="ARBA00022833"/>
    </source>
</evidence>
<keyword evidence="7" id="KW-0698">rRNA processing</keyword>
<dbReference type="RefSeq" id="WP_107663918.1">
    <property type="nucleotide sequence ID" value="NZ_PZKG01000040.1"/>
</dbReference>
<dbReference type="InterPro" id="IPR020549">
    <property type="entry name" value="YbeY_CS"/>
</dbReference>
<dbReference type="GO" id="GO:0005737">
    <property type="term" value="C:cytoplasm"/>
    <property type="evidence" value="ECO:0007669"/>
    <property type="project" value="UniProtKB-SubCell"/>
</dbReference>
<dbReference type="InterPro" id="IPR023091">
    <property type="entry name" value="MetalPrtase_cat_dom_sf_prd"/>
</dbReference>
<dbReference type="InterPro" id="IPR002036">
    <property type="entry name" value="YbeY"/>
</dbReference>
<dbReference type="GO" id="GO:0004222">
    <property type="term" value="F:metalloendopeptidase activity"/>
    <property type="evidence" value="ECO:0007669"/>
    <property type="project" value="InterPro"/>
</dbReference>
<evidence type="ECO:0000256" key="4">
    <source>
        <dbReference type="ARBA" id="ARBA00022759"/>
    </source>
</evidence>
<keyword evidence="6 7" id="KW-0862">Zinc</keyword>
<dbReference type="GO" id="GO:0008270">
    <property type="term" value="F:zinc ion binding"/>
    <property type="evidence" value="ECO:0007669"/>
    <property type="project" value="UniProtKB-UniRule"/>
</dbReference>